<dbReference type="KEGG" id="pfy:PFICI_11688"/>
<dbReference type="InterPro" id="IPR036291">
    <property type="entry name" value="NAD(P)-bd_dom_sf"/>
</dbReference>
<dbReference type="eggNOG" id="ENOG502QPPB">
    <property type="taxonomic scope" value="Eukaryota"/>
</dbReference>
<reference evidence="5" key="1">
    <citation type="journal article" date="2015" name="BMC Genomics">
        <title>Genomic and transcriptomic analysis of the endophytic fungus Pestalotiopsis fici reveals its lifestyle and high potential for synthesis of natural products.</title>
        <authorList>
            <person name="Wang X."/>
            <person name="Zhang X."/>
            <person name="Liu L."/>
            <person name="Xiang M."/>
            <person name="Wang W."/>
            <person name="Sun X."/>
            <person name="Che Y."/>
            <person name="Guo L."/>
            <person name="Liu G."/>
            <person name="Guo L."/>
            <person name="Wang C."/>
            <person name="Yin W.B."/>
            <person name="Stadler M."/>
            <person name="Zhang X."/>
            <person name="Liu X."/>
        </authorList>
    </citation>
    <scope>NUCLEOTIDE SEQUENCE [LARGE SCALE GENOMIC DNA]</scope>
    <source>
        <strain evidence="5">W106-1 / CGMCC3.15140</strain>
    </source>
</reference>
<evidence type="ECO:0000256" key="1">
    <source>
        <dbReference type="ARBA" id="ARBA00022857"/>
    </source>
</evidence>
<dbReference type="Gene3D" id="3.90.25.10">
    <property type="entry name" value="UDP-galactose 4-epimerase, domain 1"/>
    <property type="match status" value="1"/>
</dbReference>
<sequence length="309" mass="33642">MSSASILVLGAGELGNAVINALTSHPNKPAANIAVLLRSSTLNSQDPQKQGQNKRLLSLGVALEAGDVEAASVAELAQIFGKYHTIVSCTGMYLAPGSQLKLTRAVLEAGVARYFPWQYGIDYDVVGGGSAQDLFDEQLEVRNLLRSSAASASSPVDWVIVSTGLFMSFLLVPEFGPVDLKNRVLRGLGNWDTPVSATTPQDIGRMVAEIVYDPRDVSRQVVYVAGDTVTYGRVADLVEARFGGSWTREIWDLDFLQKRLQAEPDNGMVKYQNVFAAGKGVAWDMSKTINRRRGIDLEDFETYLKHIDA</sequence>
<dbReference type="HOGENOM" id="CLU_059949_0_0_1"/>
<evidence type="ECO:0000259" key="3">
    <source>
        <dbReference type="Pfam" id="PF05368"/>
    </source>
</evidence>
<dbReference type="GeneID" id="19276701"/>
<dbReference type="PANTHER" id="PTHR47706">
    <property type="entry name" value="NMRA-LIKE FAMILY PROTEIN"/>
    <property type="match status" value="1"/>
</dbReference>
<dbReference type="InParanoid" id="W3WTY9"/>
<dbReference type="PANTHER" id="PTHR47706:SF6">
    <property type="entry name" value="NMRA-LIKE FAMILY PROTEIN (AFU_ORTHOLOGUE AFUA_6G00280)"/>
    <property type="match status" value="1"/>
</dbReference>
<evidence type="ECO:0000256" key="2">
    <source>
        <dbReference type="ARBA" id="ARBA00023002"/>
    </source>
</evidence>
<dbReference type="Proteomes" id="UP000030651">
    <property type="component" value="Unassembled WGS sequence"/>
</dbReference>
<dbReference type="EMBL" id="KI912117">
    <property type="protein sequence ID" value="ETS76301.1"/>
    <property type="molecule type" value="Genomic_DNA"/>
</dbReference>
<keyword evidence="2" id="KW-0560">Oxidoreductase</keyword>
<evidence type="ECO:0000313" key="5">
    <source>
        <dbReference type="Proteomes" id="UP000030651"/>
    </source>
</evidence>
<dbReference type="GO" id="GO:0016491">
    <property type="term" value="F:oxidoreductase activity"/>
    <property type="evidence" value="ECO:0007669"/>
    <property type="project" value="UniProtKB-KW"/>
</dbReference>
<dbReference type="RefSeq" id="XP_007838460.1">
    <property type="nucleotide sequence ID" value="XM_007840269.1"/>
</dbReference>
<dbReference type="Gene3D" id="3.40.50.720">
    <property type="entry name" value="NAD(P)-binding Rossmann-like Domain"/>
    <property type="match status" value="1"/>
</dbReference>
<dbReference type="InterPro" id="IPR045312">
    <property type="entry name" value="PCBER-like"/>
</dbReference>
<dbReference type="AlphaFoldDB" id="W3WTY9"/>
<dbReference type="OMA" id="ISCTGFA"/>
<feature type="domain" description="NmrA-like" evidence="3">
    <location>
        <begin position="5"/>
        <end position="260"/>
    </location>
</feature>
<dbReference type="InterPro" id="IPR051609">
    <property type="entry name" value="NmrA/Isoflavone_reductase-like"/>
</dbReference>
<accession>W3WTY9</accession>
<dbReference type="OrthoDB" id="5283654at2759"/>
<evidence type="ECO:0000313" key="4">
    <source>
        <dbReference type="EMBL" id="ETS76301.1"/>
    </source>
</evidence>
<proteinExistence type="predicted"/>
<dbReference type="InterPro" id="IPR008030">
    <property type="entry name" value="NmrA-like"/>
</dbReference>
<dbReference type="SUPFAM" id="SSF51735">
    <property type="entry name" value="NAD(P)-binding Rossmann-fold domains"/>
    <property type="match status" value="1"/>
</dbReference>
<keyword evidence="5" id="KW-1185">Reference proteome</keyword>
<name>W3WTY9_PESFW</name>
<dbReference type="CDD" id="cd05259">
    <property type="entry name" value="PCBER_SDR_a"/>
    <property type="match status" value="1"/>
</dbReference>
<protein>
    <recommendedName>
        <fullName evidence="3">NmrA-like domain-containing protein</fullName>
    </recommendedName>
</protein>
<organism evidence="4 5">
    <name type="scientific">Pestalotiopsis fici (strain W106-1 / CGMCC3.15140)</name>
    <dbReference type="NCBI Taxonomy" id="1229662"/>
    <lineage>
        <taxon>Eukaryota</taxon>
        <taxon>Fungi</taxon>
        <taxon>Dikarya</taxon>
        <taxon>Ascomycota</taxon>
        <taxon>Pezizomycotina</taxon>
        <taxon>Sordariomycetes</taxon>
        <taxon>Xylariomycetidae</taxon>
        <taxon>Amphisphaeriales</taxon>
        <taxon>Sporocadaceae</taxon>
        <taxon>Pestalotiopsis</taxon>
    </lineage>
</organism>
<keyword evidence="1" id="KW-0521">NADP</keyword>
<gene>
    <name evidence="4" type="ORF">PFICI_11688</name>
</gene>
<dbReference type="Pfam" id="PF05368">
    <property type="entry name" value="NmrA"/>
    <property type="match status" value="1"/>
</dbReference>